<evidence type="ECO:0000256" key="1">
    <source>
        <dbReference type="SAM" id="MobiDB-lite"/>
    </source>
</evidence>
<name>A0ABN8ZRV9_RANTA</name>
<protein>
    <submittedName>
        <fullName evidence="2">Uncharacterized protein</fullName>
    </submittedName>
</protein>
<feature type="compositionally biased region" description="Basic residues" evidence="1">
    <location>
        <begin position="202"/>
        <end position="213"/>
    </location>
</feature>
<evidence type="ECO:0000313" key="3">
    <source>
        <dbReference type="Proteomes" id="UP001176941"/>
    </source>
</evidence>
<proteinExistence type="predicted"/>
<dbReference type="EMBL" id="OX459942">
    <property type="protein sequence ID" value="CAI9176725.1"/>
    <property type="molecule type" value="Genomic_DNA"/>
</dbReference>
<feature type="region of interest" description="Disordered" evidence="1">
    <location>
        <begin position="145"/>
        <end position="213"/>
    </location>
</feature>
<gene>
    <name evidence="2" type="ORF">MRATA1EN1_LOCUS25687</name>
</gene>
<organism evidence="2 3">
    <name type="scientific">Rangifer tarandus platyrhynchus</name>
    <name type="common">Svalbard reindeer</name>
    <dbReference type="NCBI Taxonomy" id="3082113"/>
    <lineage>
        <taxon>Eukaryota</taxon>
        <taxon>Metazoa</taxon>
        <taxon>Chordata</taxon>
        <taxon>Craniata</taxon>
        <taxon>Vertebrata</taxon>
        <taxon>Euteleostomi</taxon>
        <taxon>Mammalia</taxon>
        <taxon>Eutheria</taxon>
        <taxon>Laurasiatheria</taxon>
        <taxon>Artiodactyla</taxon>
        <taxon>Ruminantia</taxon>
        <taxon>Pecora</taxon>
        <taxon>Cervidae</taxon>
        <taxon>Odocoileinae</taxon>
        <taxon>Rangifer</taxon>
    </lineage>
</organism>
<reference evidence="2" key="1">
    <citation type="submission" date="2023-04" db="EMBL/GenBank/DDBJ databases">
        <authorList>
            <consortium name="ELIXIR-Norway"/>
        </authorList>
    </citation>
    <scope>NUCLEOTIDE SEQUENCE [LARGE SCALE GENOMIC DNA]</scope>
</reference>
<evidence type="ECO:0000313" key="2">
    <source>
        <dbReference type="EMBL" id="CAI9176725.1"/>
    </source>
</evidence>
<sequence length="213" mass="22370">MRLGGPSGLPQAVAPSLAPRAHGTAGSRPAWSPEQRRKRQVRRAGPGQPSTCRSPGRPGGPVAPRPPPSSSSLLQPDFLFAASRPRLTSRAGKPPKAASFSETPRPLGSASCSPESRPRPGSPRRAAAAGSLCRRRAIGRDCLGPVARQQGALSGRTAAPGPGPRSLRKARGQPFSALEVTTTSRRRGQPDASSVSFLSRRAPTRPRPPKQRE</sequence>
<dbReference type="Proteomes" id="UP001176941">
    <property type="component" value="Chromosome 6"/>
</dbReference>
<feature type="region of interest" description="Disordered" evidence="1">
    <location>
        <begin position="1"/>
        <end position="132"/>
    </location>
</feature>
<accession>A0ABN8ZRV9</accession>
<keyword evidence="3" id="KW-1185">Reference proteome</keyword>